<dbReference type="PROSITE" id="PS50011">
    <property type="entry name" value="PROTEIN_KINASE_DOM"/>
    <property type="match status" value="2"/>
</dbReference>
<evidence type="ECO:0000259" key="6">
    <source>
        <dbReference type="PROSITE" id="PS50011"/>
    </source>
</evidence>
<evidence type="ECO:0000256" key="4">
    <source>
        <dbReference type="ARBA" id="ARBA00022840"/>
    </source>
</evidence>
<sequence>MAKGEDAESTMYKNELEKARENDRRKIEELETVIRDLQSANQTPNDVVQNSIEENLKIIGDPSSHIGQKQIDARKALALVAELTGKSLPSSTMLDRTFVTIGKHVISQGSSYDVLFGECFTREKIAIKVLRHRVDEETATKTHMRFARLTENWAALRHDCILPFYGVGVMQSPVSSTEYQLYLVSPYLKNQDITLDIARGLEYMHEGDDLPELEGKGVVHSALNIYNVLVKDSGRAVISGFGHAKVIKDFQESFTGDNSEYQYMALEILDDAVLTFGSDIWSMAMTSLEILMDEPPFGAKTRGTRIIQMIGANKRPERANHPKIETYDNSDEIWQLFEDCWEKQPEDRPSASEVVRRVRPFVQLGKRNHAIDQKPPPTQPRTTEYGRSYPAVKEGTRPLPGHGHLWKATQPVSIGQPPNTGTGGTGGTGPFAQGDSVAQKPPLPPTWLTADQPTHKVTNETSLSEVIALLAKHGYPEITDQILFEQCDVTPYISGGFGDVYRGYLQDGLKVAIKCPRKFPLADSRGHYKWAIAKEGGTAQFRDQIALISPWMENGTIMNYISQSENKSVDRLKLCTQVARGLAYMHHRGTTHGDIKGVSLA</sequence>
<keyword evidence="4" id="KW-0067">ATP-binding</keyword>
<evidence type="ECO:0000256" key="2">
    <source>
        <dbReference type="ARBA" id="ARBA00022741"/>
    </source>
</evidence>
<protein>
    <submittedName>
        <fullName evidence="7">Mitogen-activated protein kinase kinase kinase A</fullName>
    </submittedName>
</protein>
<dbReference type="PANTHER" id="PTHR44329">
    <property type="entry name" value="SERINE/THREONINE-PROTEIN KINASE TNNI3K-RELATED"/>
    <property type="match status" value="1"/>
</dbReference>
<dbReference type="GO" id="GO:0005524">
    <property type="term" value="F:ATP binding"/>
    <property type="evidence" value="ECO:0007669"/>
    <property type="project" value="InterPro"/>
</dbReference>
<dbReference type="InterPro" id="IPR011009">
    <property type="entry name" value="Kinase-like_dom_sf"/>
</dbReference>
<dbReference type="GO" id="GO:0004674">
    <property type="term" value="F:protein serine/threonine kinase activity"/>
    <property type="evidence" value="ECO:0007669"/>
    <property type="project" value="TreeGrafter"/>
</dbReference>
<feature type="domain" description="Protein kinase" evidence="6">
    <location>
        <begin position="100"/>
        <end position="362"/>
    </location>
</feature>
<dbReference type="Pfam" id="PF07714">
    <property type="entry name" value="PK_Tyr_Ser-Thr"/>
    <property type="match status" value="2"/>
</dbReference>
<organism evidence="7 8">
    <name type="scientific">Rhizoctonia solani</name>
    <dbReference type="NCBI Taxonomy" id="456999"/>
    <lineage>
        <taxon>Eukaryota</taxon>
        <taxon>Fungi</taxon>
        <taxon>Dikarya</taxon>
        <taxon>Basidiomycota</taxon>
        <taxon>Agaricomycotina</taxon>
        <taxon>Agaricomycetes</taxon>
        <taxon>Cantharellales</taxon>
        <taxon>Ceratobasidiaceae</taxon>
        <taxon>Rhizoctonia</taxon>
    </lineage>
</organism>
<feature type="compositionally biased region" description="Polar residues" evidence="5">
    <location>
        <begin position="410"/>
        <end position="419"/>
    </location>
</feature>
<evidence type="ECO:0000256" key="5">
    <source>
        <dbReference type="SAM" id="MobiDB-lite"/>
    </source>
</evidence>
<dbReference type="PANTHER" id="PTHR44329:SF288">
    <property type="entry name" value="MITOGEN-ACTIVATED PROTEIN KINASE KINASE KINASE 20"/>
    <property type="match status" value="1"/>
</dbReference>
<evidence type="ECO:0000313" key="7">
    <source>
        <dbReference type="EMBL" id="CUA75630.1"/>
    </source>
</evidence>
<evidence type="ECO:0000256" key="1">
    <source>
        <dbReference type="ARBA" id="ARBA00022679"/>
    </source>
</evidence>
<dbReference type="Gene3D" id="1.10.510.10">
    <property type="entry name" value="Transferase(Phosphotransferase) domain 1"/>
    <property type="match status" value="2"/>
</dbReference>
<keyword evidence="3 7" id="KW-0418">Kinase</keyword>
<evidence type="ECO:0000256" key="3">
    <source>
        <dbReference type="ARBA" id="ARBA00022777"/>
    </source>
</evidence>
<dbReference type="EMBL" id="CYGV01001580">
    <property type="protein sequence ID" value="CUA75630.1"/>
    <property type="molecule type" value="Genomic_DNA"/>
</dbReference>
<gene>
    <name evidence="7" type="ORF">RSOLAG22IIIB_11875</name>
</gene>
<reference evidence="7 8" key="1">
    <citation type="submission" date="2015-07" db="EMBL/GenBank/DDBJ databases">
        <authorList>
            <person name="Noorani M."/>
        </authorList>
    </citation>
    <scope>NUCLEOTIDE SEQUENCE [LARGE SCALE GENOMIC DNA]</scope>
    <source>
        <strain evidence="7">BBA 69670</strain>
    </source>
</reference>
<proteinExistence type="predicted"/>
<dbReference type="InterPro" id="IPR001245">
    <property type="entry name" value="Ser-Thr/Tyr_kinase_cat_dom"/>
</dbReference>
<keyword evidence="8" id="KW-1185">Reference proteome</keyword>
<dbReference type="AlphaFoldDB" id="A0A0K6GAZ3"/>
<keyword evidence="1" id="KW-0808">Transferase</keyword>
<name>A0A0K6GAZ3_9AGAM</name>
<feature type="compositionally biased region" description="Basic and acidic residues" evidence="5">
    <location>
        <begin position="14"/>
        <end position="23"/>
    </location>
</feature>
<keyword evidence="2" id="KW-0547">Nucleotide-binding</keyword>
<feature type="region of interest" description="Disordered" evidence="5">
    <location>
        <begin position="1"/>
        <end position="23"/>
    </location>
</feature>
<dbReference type="InterPro" id="IPR000719">
    <property type="entry name" value="Prot_kinase_dom"/>
</dbReference>
<dbReference type="Proteomes" id="UP000044841">
    <property type="component" value="Unassembled WGS sequence"/>
</dbReference>
<evidence type="ECO:0000313" key="8">
    <source>
        <dbReference type="Proteomes" id="UP000044841"/>
    </source>
</evidence>
<dbReference type="SUPFAM" id="SSF56112">
    <property type="entry name" value="Protein kinase-like (PK-like)"/>
    <property type="match status" value="2"/>
</dbReference>
<feature type="region of interest" description="Disordered" evidence="5">
    <location>
        <begin position="410"/>
        <end position="442"/>
    </location>
</feature>
<feature type="domain" description="Protein kinase" evidence="6">
    <location>
        <begin position="486"/>
        <end position="601"/>
    </location>
</feature>
<dbReference type="InterPro" id="IPR051681">
    <property type="entry name" value="Ser/Thr_Kinases-Pseudokinases"/>
</dbReference>
<accession>A0A0K6GAZ3</accession>